<gene>
    <name evidence="1" type="ORF">DEM25_004060</name>
</gene>
<protein>
    <submittedName>
        <fullName evidence="1">DUF937 domain-containing protein</fullName>
    </submittedName>
</protein>
<dbReference type="Pfam" id="PF06078">
    <property type="entry name" value="DUF937"/>
    <property type="match status" value="1"/>
</dbReference>
<dbReference type="RefSeq" id="WP_109767798.1">
    <property type="nucleotide sequence ID" value="NZ_CP159474.1"/>
</dbReference>
<evidence type="ECO:0000313" key="1">
    <source>
        <dbReference type="EMBL" id="RKF07049.1"/>
    </source>
</evidence>
<comment type="caution">
    <text evidence="1">The sequence shown here is derived from an EMBL/GenBank/DDBJ whole genome shotgun (WGS) entry which is preliminary data.</text>
</comment>
<evidence type="ECO:0000313" key="2">
    <source>
        <dbReference type="Proteomes" id="UP000246132"/>
    </source>
</evidence>
<dbReference type="Proteomes" id="UP000246132">
    <property type="component" value="Unassembled WGS sequence"/>
</dbReference>
<dbReference type="OrthoDB" id="5526542at2"/>
<reference evidence="1 2" key="1">
    <citation type="journal article" date="2018" name="Int. J. Syst. Bacteriol.">
        <title>Oceaniradius stylonemae gen. nov., sp. nov., isolated from a red alga, Stylonema cornu-cervi.</title>
        <authorList>
            <person name="Jeong S."/>
        </authorList>
    </citation>
    <scope>NUCLEOTIDE SEQUENCE [LARGE SCALE GENOMIC DNA]</scope>
    <source>
        <strain evidence="1 2">StC1</strain>
    </source>
</reference>
<dbReference type="EMBL" id="QFWV02000004">
    <property type="protein sequence ID" value="RKF07049.1"/>
    <property type="molecule type" value="Genomic_DNA"/>
</dbReference>
<dbReference type="InterPro" id="IPR009282">
    <property type="entry name" value="DUF937"/>
</dbReference>
<organism evidence="1 2">
    <name type="scientific">Oceaniradius stylonematis</name>
    <dbReference type="NCBI Taxonomy" id="2184161"/>
    <lineage>
        <taxon>Bacteria</taxon>
        <taxon>Pseudomonadati</taxon>
        <taxon>Pseudomonadota</taxon>
        <taxon>Alphaproteobacteria</taxon>
        <taxon>Hyphomicrobiales</taxon>
        <taxon>Ahrensiaceae</taxon>
        <taxon>Oceaniradius</taxon>
    </lineage>
</organism>
<accession>A0A3A8ADF0</accession>
<sequence length="270" mass="29081">MMTLFDTLTQAQNGEAMRAMAARFGLSEEQTQSAIEALMPAFSAGLKRNAADPMGVANFMQALSTGQHAQYFEDMGRAFQPQGVAEGNGILGHLFGSKEVSRAVAAQAEQATGIGQEIFKQMLPVIASTLMGGMFKQSTGQVSQASAPGGNFMAEMMEQLMQAGRQPTRPAQNPMDNPFGQALNQMFGGGSDGGGKPAANPMADNPWGKLFTEMMGGGQSEPEPEPKPRGNAYEELFGQMFETGRQTQDTYQKGIDDIFDQYLRGMIKHR</sequence>
<proteinExistence type="predicted"/>
<name>A0A3A8ADF0_9HYPH</name>
<keyword evidence="2" id="KW-1185">Reference proteome</keyword>
<dbReference type="AlphaFoldDB" id="A0A3A8ADF0"/>